<dbReference type="InterPro" id="IPR011712">
    <property type="entry name" value="Sig_transdc_His_kin_sub3_dim/P"/>
</dbReference>
<dbReference type="KEGG" id="npu:Npun_BF145"/>
<feature type="transmembrane region" description="Helical" evidence="10">
    <location>
        <begin position="144"/>
        <end position="168"/>
    </location>
</feature>
<organism evidence="12 13">
    <name type="scientific">Nostoc punctiforme (strain ATCC 29133 / PCC 73102)</name>
    <dbReference type="NCBI Taxonomy" id="63737"/>
    <lineage>
        <taxon>Bacteria</taxon>
        <taxon>Bacillati</taxon>
        <taxon>Cyanobacteriota</taxon>
        <taxon>Cyanophyceae</taxon>
        <taxon>Nostocales</taxon>
        <taxon>Nostocaceae</taxon>
        <taxon>Nostoc</taxon>
    </lineage>
</organism>
<dbReference type="EnsemblBacteria" id="ACC85275">
    <property type="protein sequence ID" value="ACC85275"/>
    <property type="gene ID" value="Npun_BF145"/>
</dbReference>
<dbReference type="PANTHER" id="PTHR24421:SF10">
    <property type="entry name" value="NITRATE_NITRITE SENSOR PROTEIN NARQ"/>
    <property type="match status" value="1"/>
</dbReference>
<dbReference type="HOGENOM" id="CLU_000445_20_15_3"/>
<dbReference type="AlphaFoldDB" id="B2JBH1"/>
<comment type="catalytic activity">
    <reaction evidence="1">
        <text>ATP + protein L-histidine = ADP + protein N-phospho-L-histidine.</text>
        <dbReference type="EC" id="2.7.13.3"/>
    </reaction>
</comment>
<protein>
    <recommendedName>
        <fullName evidence="2">histidine kinase</fullName>
        <ecNumber evidence="2">2.7.13.3</ecNumber>
    </recommendedName>
</protein>
<evidence type="ECO:0000256" key="10">
    <source>
        <dbReference type="SAM" id="Phobius"/>
    </source>
</evidence>
<dbReference type="Pfam" id="PF07730">
    <property type="entry name" value="HisKA_3"/>
    <property type="match status" value="1"/>
</dbReference>
<dbReference type="RefSeq" id="WP_012413283.1">
    <property type="nucleotide sequence ID" value="NC_010632.1"/>
</dbReference>
<keyword evidence="9" id="KW-0175">Coiled coil</keyword>
<keyword evidence="5" id="KW-0547">Nucleotide-binding</keyword>
<geneLocation type="plasmid" evidence="12 13">
    <name>pNPUN02</name>
</geneLocation>
<feature type="domain" description="Histidine kinase" evidence="11">
    <location>
        <begin position="194"/>
        <end position="381"/>
    </location>
</feature>
<keyword evidence="4" id="KW-0808">Transferase</keyword>
<keyword evidence="8" id="KW-0902">Two-component regulatory system</keyword>
<evidence type="ECO:0000256" key="4">
    <source>
        <dbReference type="ARBA" id="ARBA00022679"/>
    </source>
</evidence>
<gene>
    <name evidence="12" type="ordered locus">Npun_BF145</name>
</gene>
<keyword evidence="10" id="KW-0472">Membrane</keyword>
<keyword evidence="10" id="KW-1133">Transmembrane helix</keyword>
<keyword evidence="7" id="KW-0067">ATP-binding</keyword>
<dbReference type="InterPro" id="IPR005467">
    <property type="entry name" value="His_kinase_dom"/>
</dbReference>
<keyword evidence="10" id="KW-0812">Transmembrane</keyword>
<proteinExistence type="predicted"/>
<dbReference type="InterPro" id="IPR050482">
    <property type="entry name" value="Sensor_HK_TwoCompSys"/>
</dbReference>
<dbReference type="GO" id="GO:0005524">
    <property type="term" value="F:ATP binding"/>
    <property type="evidence" value="ECO:0007669"/>
    <property type="project" value="UniProtKB-KW"/>
</dbReference>
<dbReference type="Proteomes" id="UP000001191">
    <property type="component" value="Plasmid pNPUN02"/>
</dbReference>
<evidence type="ECO:0000313" key="12">
    <source>
        <dbReference type="EMBL" id="ACC85275.1"/>
    </source>
</evidence>
<dbReference type="EMBL" id="CP001039">
    <property type="protein sequence ID" value="ACC85275.1"/>
    <property type="molecule type" value="Genomic_DNA"/>
</dbReference>
<dbReference type="GO" id="GO:0000155">
    <property type="term" value="F:phosphorelay sensor kinase activity"/>
    <property type="evidence" value="ECO:0007669"/>
    <property type="project" value="InterPro"/>
</dbReference>
<evidence type="ECO:0000256" key="7">
    <source>
        <dbReference type="ARBA" id="ARBA00022840"/>
    </source>
</evidence>
<dbReference type="SUPFAM" id="SSF55874">
    <property type="entry name" value="ATPase domain of HSP90 chaperone/DNA topoisomerase II/histidine kinase"/>
    <property type="match status" value="1"/>
</dbReference>
<name>B2JBH1_NOSP7</name>
<evidence type="ECO:0000256" key="6">
    <source>
        <dbReference type="ARBA" id="ARBA00022777"/>
    </source>
</evidence>
<dbReference type="Pfam" id="PF02518">
    <property type="entry name" value="HATPase_c"/>
    <property type="match status" value="1"/>
</dbReference>
<feature type="transmembrane region" description="Helical" evidence="10">
    <location>
        <begin position="63"/>
        <end position="89"/>
    </location>
</feature>
<evidence type="ECO:0000256" key="8">
    <source>
        <dbReference type="ARBA" id="ARBA00023012"/>
    </source>
</evidence>
<dbReference type="GO" id="GO:0016020">
    <property type="term" value="C:membrane"/>
    <property type="evidence" value="ECO:0007669"/>
    <property type="project" value="InterPro"/>
</dbReference>
<dbReference type="EC" id="2.7.13.3" evidence="2"/>
<sequence>MIFLRSLPRTFRYLEWIFITVHFGVWLSRPEDSLPTLLGFYGILFVLGWLFPCERPYWQRFSYIVLGLTITVWARRVGIDLGLFLFFYISKSYFLLNRRMTIIITAFTAMPWVISEYFAEVERAKSSLEIASVSGVNSDNSLNIMISTLAVYTAASFFVIMFNSMLIAEQKSRQRVEELSEQVETLAATLERTRIAREIHDSLGHTLTDLDIQLAVAQQLRFRNLEQAFQAVDTAKILAGQCIEDVSQALARMRQSDFDLNQALTALMEQVRHNSALQVEWQVNLPKLSVHKSYQIYCIVKEGMVNVQKHAHASQVNFCGRLTSEGIVLNIKDNGVGFDPEKLHIGFGIQGMVERVQLLGGKLELKTALAQGTQIQVRLPL</sequence>
<dbReference type="PANTHER" id="PTHR24421">
    <property type="entry name" value="NITRATE/NITRITE SENSOR PROTEIN NARX-RELATED"/>
    <property type="match status" value="1"/>
</dbReference>
<dbReference type="InterPro" id="IPR003594">
    <property type="entry name" value="HATPase_dom"/>
</dbReference>
<dbReference type="GO" id="GO:0046983">
    <property type="term" value="F:protein dimerization activity"/>
    <property type="evidence" value="ECO:0007669"/>
    <property type="project" value="InterPro"/>
</dbReference>
<evidence type="ECO:0000313" key="13">
    <source>
        <dbReference type="Proteomes" id="UP000001191"/>
    </source>
</evidence>
<evidence type="ECO:0000256" key="9">
    <source>
        <dbReference type="SAM" id="Coils"/>
    </source>
</evidence>
<accession>B2JBH1</accession>
<evidence type="ECO:0000256" key="5">
    <source>
        <dbReference type="ARBA" id="ARBA00022741"/>
    </source>
</evidence>
<keyword evidence="13" id="KW-1185">Reference proteome</keyword>
<evidence type="ECO:0000256" key="2">
    <source>
        <dbReference type="ARBA" id="ARBA00012438"/>
    </source>
</evidence>
<evidence type="ECO:0000256" key="3">
    <source>
        <dbReference type="ARBA" id="ARBA00022553"/>
    </source>
</evidence>
<keyword evidence="3" id="KW-0597">Phosphoprotein</keyword>
<dbReference type="Gene3D" id="1.20.5.1930">
    <property type="match status" value="1"/>
</dbReference>
<dbReference type="PROSITE" id="PS50109">
    <property type="entry name" value="HIS_KIN"/>
    <property type="match status" value="1"/>
</dbReference>
<keyword evidence="12" id="KW-0614">Plasmid</keyword>
<evidence type="ECO:0000256" key="1">
    <source>
        <dbReference type="ARBA" id="ARBA00000085"/>
    </source>
</evidence>
<dbReference type="InterPro" id="IPR036890">
    <property type="entry name" value="HATPase_C_sf"/>
</dbReference>
<feature type="transmembrane region" description="Helical" evidence="10">
    <location>
        <begin position="12"/>
        <end position="28"/>
    </location>
</feature>
<reference evidence="13" key="1">
    <citation type="submission" date="2008-04" db="EMBL/GenBank/DDBJ databases">
        <title>Complete sequence of plasmid 2 of Nostoc punctiforme ATCC 29133.</title>
        <authorList>
            <consortium name="US DOE Joint Genome Institute"/>
            <person name="Copeland A."/>
            <person name="Lucas S."/>
            <person name="Lapidus A."/>
            <person name="Glavina del Rio T."/>
            <person name="Dalin E."/>
            <person name="Tice H."/>
            <person name="Pitluck S."/>
            <person name="Chain P."/>
            <person name="Malfatti S."/>
            <person name="Shin M."/>
            <person name="Vergez L."/>
            <person name="Schmutz J."/>
            <person name="Larimer F."/>
            <person name="Land M."/>
            <person name="Hauser L."/>
            <person name="Kyrpides N."/>
            <person name="Kim E."/>
            <person name="Meeks J.C."/>
            <person name="Elhai J."/>
            <person name="Campbell E.L."/>
            <person name="Thiel T."/>
            <person name="Longmire J."/>
            <person name="Potts M."/>
            <person name="Atlas R."/>
        </authorList>
    </citation>
    <scope>NUCLEOTIDE SEQUENCE [LARGE SCALE GENOMIC DNA]</scope>
    <source>
        <strain evidence="13">ATCC 29133 / PCC 73102</strain>
        <plasmid evidence="13">Plasmid pNPUN02</plasmid>
    </source>
</reference>
<feature type="coiled-coil region" evidence="9">
    <location>
        <begin position="169"/>
        <end position="196"/>
    </location>
</feature>
<keyword evidence="6 12" id="KW-0418">Kinase</keyword>
<feature type="transmembrane region" description="Helical" evidence="10">
    <location>
        <begin position="34"/>
        <end position="51"/>
    </location>
</feature>
<dbReference type="Gene3D" id="3.30.565.10">
    <property type="entry name" value="Histidine kinase-like ATPase, C-terminal domain"/>
    <property type="match status" value="1"/>
</dbReference>
<dbReference type="PhylomeDB" id="B2JBH1"/>
<dbReference type="CDD" id="cd16917">
    <property type="entry name" value="HATPase_UhpB-NarQ-NarX-like"/>
    <property type="match status" value="1"/>
</dbReference>
<evidence type="ECO:0000259" key="11">
    <source>
        <dbReference type="PROSITE" id="PS50109"/>
    </source>
</evidence>